<dbReference type="GO" id="GO:0010181">
    <property type="term" value="F:FMN binding"/>
    <property type="evidence" value="ECO:0007669"/>
    <property type="project" value="InterPro"/>
</dbReference>
<dbReference type="Pfam" id="PF07972">
    <property type="entry name" value="Flavodoxin_NdrI"/>
    <property type="match status" value="1"/>
</dbReference>
<evidence type="ECO:0000313" key="5">
    <source>
        <dbReference type="EMBL" id="SES04188.1"/>
    </source>
</evidence>
<proteinExistence type="inferred from homology"/>
<evidence type="ECO:0000256" key="1">
    <source>
        <dbReference type="ARBA" id="ARBA00003999"/>
    </source>
</evidence>
<dbReference type="Gene3D" id="3.40.50.360">
    <property type="match status" value="1"/>
</dbReference>
<dbReference type="EMBL" id="FOGZ01000038">
    <property type="protein sequence ID" value="SES04188.1"/>
    <property type="molecule type" value="Genomic_DNA"/>
</dbReference>
<dbReference type="HAMAP" id="MF_00128">
    <property type="entry name" value="NrdI"/>
    <property type="match status" value="1"/>
</dbReference>
<reference evidence="5 6" key="1">
    <citation type="submission" date="2016-10" db="EMBL/GenBank/DDBJ databases">
        <authorList>
            <person name="de Groot N.N."/>
        </authorList>
    </citation>
    <scope>NUCLEOTIDE SEQUENCE [LARGE SCALE GENOMIC DNA]</scope>
    <source>
        <strain evidence="5 6">DSM 16859</strain>
    </source>
</reference>
<evidence type="ECO:0000313" key="6">
    <source>
        <dbReference type="Proteomes" id="UP000198815"/>
    </source>
</evidence>
<keyword evidence="6" id="KW-1185">Reference proteome</keyword>
<dbReference type="SUPFAM" id="SSF52218">
    <property type="entry name" value="Flavoproteins"/>
    <property type="match status" value="1"/>
</dbReference>
<evidence type="ECO:0000256" key="2">
    <source>
        <dbReference type="ARBA" id="ARBA00009942"/>
    </source>
</evidence>
<accession>A0A1H9U4M4</accession>
<dbReference type="InterPro" id="IPR004465">
    <property type="entry name" value="RNR_NrdI"/>
</dbReference>
<dbReference type="InterPro" id="IPR020852">
    <property type="entry name" value="RNR_Ib_NrdI_bac"/>
</dbReference>
<evidence type="ECO:0000256" key="3">
    <source>
        <dbReference type="ARBA" id="ARBA00020129"/>
    </source>
</evidence>
<dbReference type="STRING" id="64702.SAMN05443377_13817"/>
<comment type="function">
    <text evidence="1 4">Probably involved in ribonucleotide reductase function.</text>
</comment>
<dbReference type="InterPro" id="IPR029039">
    <property type="entry name" value="Flavoprotein-like_sf"/>
</dbReference>
<dbReference type="AlphaFoldDB" id="A0A1H9U4M4"/>
<organism evidence="5 6">
    <name type="scientific">Propionibacterium cyclohexanicum</name>
    <dbReference type="NCBI Taxonomy" id="64702"/>
    <lineage>
        <taxon>Bacteria</taxon>
        <taxon>Bacillati</taxon>
        <taxon>Actinomycetota</taxon>
        <taxon>Actinomycetes</taxon>
        <taxon>Propionibacteriales</taxon>
        <taxon>Propionibacteriaceae</taxon>
        <taxon>Propionibacterium</taxon>
    </lineage>
</organism>
<dbReference type="PIRSF" id="PIRSF005087">
    <property type="entry name" value="NrdI"/>
    <property type="match status" value="1"/>
</dbReference>
<comment type="similarity">
    <text evidence="2 4">Belongs to the NrdI family.</text>
</comment>
<dbReference type="PANTHER" id="PTHR37297:SF1">
    <property type="entry name" value="PROTEIN NRDI"/>
    <property type="match status" value="1"/>
</dbReference>
<dbReference type="NCBIfam" id="TIGR00333">
    <property type="entry name" value="nrdI"/>
    <property type="match status" value="1"/>
</dbReference>
<sequence>MRTGVLMATPLATGLPLLVYFSSTSGNTAGFVRKLGLRARRIPIGPADPLLRVEEPFVLITPTYGGGHGQGAVPKQVIRFLNNEENRALLRGVISTGNSNFGAAYGLAGDIISQKCQVPHLCRVELLGTAGDVERVTEGLGQWWTRQ</sequence>
<dbReference type="Proteomes" id="UP000198815">
    <property type="component" value="Unassembled WGS sequence"/>
</dbReference>
<dbReference type="PANTHER" id="PTHR37297">
    <property type="entry name" value="PROTEIN NRDI"/>
    <property type="match status" value="1"/>
</dbReference>
<name>A0A1H9U4M4_9ACTN</name>
<evidence type="ECO:0000256" key="4">
    <source>
        <dbReference type="HAMAP-Rule" id="MF_00128"/>
    </source>
</evidence>
<gene>
    <name evidence="4" type="primary">nrdI</name>
    <name evidence="5" type="ORF">SAMN05443377_13817</name>
</gene>
<protein>
    <recommendedName>
        <fullName evidence="3 4">Protein NrdI</fullName>
    </recommendedName>
</protein>